<dbReference type="Pfam" id="PF00239">
    <property type="entry name" value="Resolvase"/>
    <property type="match status" value="1"/>
</dbReference>
<dbReference type="PANTHER" id="PTHR30461:SF23">
    <property type="entry name" value="DNA RECOMBINASE-RELATED"/>
    <property type="match status" value="1"/>
</dbReference>
<sequence>MKRKALGYARKSIRPYGIEDQNESVQYQIHQIKEYCEVNGLELIETFSDIGYSGVLKHRPELDKMLKLLKNEEENINILVIYTQDRLARDLLTSIELFNEITELVEEVVFVEENLTTESHHFRESFLMKAAFAAVDRRKVKQKLRLGRMSKVVNSGLYRSTYKPIGYIQLNKKELLLATNERTLDKSLKVDLIIVQSIFLAYLSHMSLRSITKWLNEEFGLTKKGKEWDYKSVKYILQNPIYAGIISGVFVKRQNLEPVNTVEPLLTLETFHFIKEKLNMEVSGNKRKIKKYIPDISICINCIMPLKVNGPELKCPSCRNNLDIDLYIYLVRNEFIDILENGFKQVKVDGLFMEK</sequence>
<dbReference type="InterPro" id="IPR050639">
    <property type="entry name" value="SSR_resolvase"/>
</dbReference>
<dbReference type="InterPro" id="IPR038109">
    <property type="entry name" value="DNA_bind_recomb_sf"/>
</dbReference>
<dbReference type="Pfam" id="PF07508">
    <property type="entry name" value="Recombinase"/>
    <property type="match status" value="1"/>
</dbReference>
<evidence type="ECO:0000259" key="2">
    <source>
        <dbReference type="PROSITE" id="PS51737"/>
    </source>
</evidence>
<evidence type="ECO:0000313" key="4">
    <source>
        <dbReference type="Proteomes" id="UP001516662"/>
    </source>
</evidence>
<accession>A0ABR9QF26</accession>
<dbReference type="SUPFAM" id="SSF53041">
    <property type="entry name" value="Resolvase-like"/>
    <property type="match status" value="1"/>
</dbReference>
<proteinExistence type="predicted"/>
<reference evidence="3 4" key="1">
    <citation type="submission" date="2020-10" db="EMBL/GenBank/DDBJ databases">
        <title>Bacillus sp. HD4P25, an endophyte from a halophyte.</title>
        <authorList>
            <person name="Sun J.-Q."/>
        </authorList>
    </citation>
    <scope>NUCLEOTIDE SEQUENCE [LARGE SCALE GENOMIC DNA]</scope>
    <source>
        <strain evidence="3 4">YIM 93174</strain>
    </source>
</reference>
<protein>
    <submittedName>
        <fullName evidence="3">Recombinase family protein</fullName>
    </submittedName>
</protein>
<keyword evidence="4" id="KW-1185">Reference proteome</keyword>
<dbReference type="SMART" id="SM00857">
    <property type="entry name" value="Resolvase"/>
    <property type="match status" value="1"/>
</dbReference>
<feature type="domain" description="Recombinase" evidence="2">
    <location>
        <begin position="164"/>
        <end position="284"/>
    </location>
</feature>
<dbReference type="PROSITE" id="PS51737">
    <property type="entry name" value="RECOMBINASE_DNA_BIND"/>
    <property type="match status" value="1"/>
</dbReference>
<feature type="domain" description="Resolvase/invertase-type recombinase catalytic" evidence="1">
    <location>
        <begin position="4"/>
        <end position="155"/>
    </location>
</feature>
<dbReference type="CDD" id="cd00338">
    <property type="entry name" value="Ser_Recombinase"/>
    <property type="match status" value="1"/>
</dbReference>
<dbReference type="PROSITE" id="PS51736">
    <property type="entry name" value="RECOMBINASES_3"/>
    <property type="match status" value="1"/>
</dbReference>
<gene>
    <name evidence="3" type="ORF">IMZ08_03385</name>
</gene>
<evidence type="ECO:0000259" key="1">
    <source>
        <dbReference type="PROSITE" id="PS51736"/>
    </source>
</evidence>
<dbReference type="InterPro" id="IPR011109">
    <property type="entry name" value="DNA_bind_recombinase_dom"/>
</dbReference>
<dbReference type="InterPro" id="IPR006119">
    <property type="entry name" value="Resolv_N"/>
</dbReference>
<dbReference type="EMBL" id="JADCLJ010000007">
    <property type="protein sequence ID" value="MBE4907100.1"/>
    <property type="molecule type" value="Genomic_DNA"/>
</dbReference>
<comment type="caution">
    <text evidence="3">The sequence shown here is derived from an EMBL/GenBank/DDBJ whole genome shotgun (WGS) entry which is preliminary data.</text>
</comment>
<dbReference type="Proteomes" id="UP001516662">
    <property type="component" value="Unassembled WGS sequence"/>
</dbReference>
<dbReference type="InterPro" id="IPR036162">
    <property type="entry name" value="Resolvase-like_N_sf"/>
</dbReference>
<name>A0ABR9QF26_9BACI</name>
<dbReference type="Gene3D" id="3.40.50.1390">
    <property type="entry name" value="Resolvase, N-terminal catalytic domain"/>
    <property type="match status" value="1"/>
</dbReference>
<dbReference type="PANTHER" id="PTHR30461">
    <property type="entry name" value="DNA-INVERTASE FROM LAMBDOID PROPHAGE"/>
    <property type="match status" value="1"/>
</dbReference>
<organism evidence="3 4">
    <name type="scientific">Litchfieldia luteola</name>
    <dbReference type="NCBI Taxonomy" id="682179"/>
    <lineage>
        <taxon>Bacteria</taxon>
        <taxon>Bacillati</taxon>
        <taxon>Bacillota</taxon>
        <taxon>Bacilli</taxon>
        <taxon>Bacillales</taxon>
        <taxon>Bacillaceae</taxon>
        <taxon>Litchfieldia</taxon>
    </lineage>
</organism>
<evidence type="ECO:0000313" key="3">
    <source>
        <dbReference type="EMBL" id="MBE4907100.1"/>
    </source>
</evidence>
<dbReference type="Gene3D" id="3.90.1750.20">
    <property type="entry name" value="Putative Large Serine Recombinase, Chain B, Domain 2"/>
    <property type="match status" value="1"/>
</dbReference>
<dbReference type="RefSeq" id="WP_193534577.1">
    <property type="nucleotide sequence ID" value="NZ_JADCLJ010000007.1"/>
</dbReference>